<feature type="transmembrane region" description="Helical" evidence="7">
    <location>
        <begin position="44"/>
        <end position="63"/>
    </location>
</feature>
<evidence type="ECO:0000256" key="5">
    <source>
        <dbReference type="ARBA" id="ARBA00022989"/>
    </source>
</evidence>
<evidence type="ECO:0000313" key="9">
    <source>
        <dbReference type="EMBL" id="MQS45105.1"/>
    </source>
</evidence>
<dbReference type="PANTHER" id="PTHR40074">
    <property type="entry name" value="O-ACETYLTRANSFERASE WECH"/>
    <property type="match status" value="1"/>
</dbReference>
<name>A0ABW9P752_9LACO</name>
<comment type="similarity">
    <text evidence="2">Belongs to the acyltransferase 3 family.</text>
</comment>
<comment type="caution">
    <text evidence="9">The sequence shown here is derived from an EMBL/GenBank/DDBJ whole genome shotgun (WGS) entry which is preliminary data.</text>
</comment>
<gene>
    <name evidence="9" type="ORF">FHL03_06365</name>
</gene>
<feature type="transmembrane region" description="Helical" evidence="7">
    <location>
        <begin position="75"/>
        <end position="101"/>
    </location>
</feature>
<feature type="transmembrane region" description="Helical" evidence="7">
    <location>
        <begin position="162"/>
        <end position="183"/>
    </location>
</feature>
<keyword evidence="9" id="KW-0012">Acyltransferase</keyword>
<keyword evidence="6 7" id="KW-0472">Membrane</keyword>
<feature type="transmembrane region" description="Helical" evidence="7">
    <location>
        <begin position="256"/>
        <end position="274"/>
    </location>
</feature>
<feature type="transmembrane region" description="Helical" evidence="7">
    <location>
        <begin position="350"/>
        <end position="368"/>
    </location>
</feature>
<dbReference type="RefSeq" id="WP_153494270.1">
    <property type="nucleotide sequence ID" value="NZ_VDFN01000004.1"/>
</dbReference>
<keyword evidence="3" id="KW-1003">Cell membrane</keyword>
<dbReference type="EMBL" id="VDFN01000004">
    <property type="protein sequence ID" value="MQS45105.1"/>
    <property type="molecule type" value="Genomic_DNA"/>
</dbReference>
<feature type="transmembrane region" description="Helical" evidence="7">
    <location>
        <begin position="323"/>
        <end position="344"/>
    </location>
</feature>
<evidence type="ECO:0000256" key="1">
    <source>
        <dbReference type="ARBA" id="ARBA00004651"/>
    </source>
</evidence>
<accession>A0ABW9P752</accession>
<keyword evidence="5 7" id="KW-1133">Transmembrane helix</keyword>
<reference evidence="9 10" key="1">
    <citation type="journal article" date="2019" name="Syst. Appl. Microbiol.">
        <title>Polyphasic characterization of two novel Lactobacillus spp. isolated from blown salami packages: Description of Lactobacillus halodurans sp. nov. and Lactobacillus salsicarnum sp. nov.</title>
        <authorList>
            <person name="Schuster J.A."/>
            <person name="Klingl A."/>
            <person name="Vogel R.F."/>
            <person name="Ehrmann M.A."/>
        </authorList>
    </citation>
    <scope>NUCLEOTIDE SEQUENCE [LARGE SCALE GENOMIC DNA]</scope>
    <source>
        <strain evidence="9 10">TMW 1.2098</strain>
    </source>
</reference>
<sequence length="382" mass="43654">MKENKISQTEKGALSEASLTTAIPKHRFRTNTDEKVVSGSRSVYIDYLKVLASFGVILSHSLATPLTEAMFTTKWYVVNVLLGMVTPCVGIFFMISGAMVLSSHNSRSIKYLFTRRLPRIGIPFLIWAGLTMAVFSEVGHNFNFNVWLENMLSMYHQYPTVAFWFMYPLFGFYILSPLMKVFVDNSSLKMVDYILGIWFVTNMLFPFIAVVVPKQYAGFFSYLPAYNMIFLGQVFGYFLLGYRLHKAPIKYKSTSLNFTVIAVIAIFTILINILNNKHITNIPVVGSDSLVVMFFAVSIFWAIKKWSINHPISLRVQQFTTTLSNLSYGIYLTHGIVMMFVDTIWGVKNFFLVFLITSLFCVILTYTMSKIPKIRYILLGIN</sequence>
<evidence type="ECO:0000313" key="10">
    <source>
        <dbReference type="Proteomes" id="UP000436655"/>
    </source>
</evidence>
<evidence type="ECO:0000256" key="4">
    <source>
        <dbReference type="ARBA" id="ARBA00022692"/>
    </source>
</evidence>
<evidence type="ECO:0000256" key="3">
    <source>
        <dbReference type="ARBA" id="ARBA00022475"/>
    </source>
</evidence>
<comment type="subcellular location">
    <subcellularLocation>
        <location evidence="1">Cell membrane</location>
        <topology evidence="1">Multi-pass membrane protein</topology>
    </subcellularLocation>
</comment>
<dbReference type="Proteomes" id="UP000436655">
    <property type="component" value="Unassembled WGS sequence"/>
</dbReference>
<keyword evidence="4 7" id="KW-0812">Transmembrane</keyword>
<dbReference type="PANTHER" id="PTHR40074:SF2">
    <property type="entry name" value="O-ACETYLTRANSFERASE WECH"/>
    <property type="match status" value="1"/>
</dbReference>
<feature type="transmembrane region" description="Helical" evidence="7">
    <location>
        <begin position="190"/>
        <end position="212"/>
    </location>
</feature>
<feature type="transmembrane region" description="Helical" evidence="7">
    <location>
        <begin position="224"/>
        <end position="244"/>
    </location>
</feature>
<evidence type="ECO:0000256" key="2">
    <source>
        <dbReference type="ARBA" id="ARBA00007400"/>
    </source>
</evidence>
<dbReference type="GO" id="GO:0016746">
    <property type="term" value="F:acyltransferase activity"/>
    <property type="evidence" value="ECO:0007669"/>
    <property type="project" value="UniProtKB-KW"/>
</dbReference>
<keyword evidence="9" id="KW-0808">Transferase</keyword>
<feature type="transmembrane region" description="Helical" evidence="7">
    <location>
        <begin position="280"/>
        <end position="303"/>
    </location>
</feature>
<evidence type="ECO:0000256" key="6">
    <source>
        <dbReference type="ARBA" id="ARBA00023136"/>
    </source>
</evidence>
<dbReference type="Pfam" id="PF01757">
    <property type="entry name" value="Acyl_transf_3"/>
    <property type="match status" value="1"/>
</dbReference>
<feature type="transmembrane region" description="Helical" evidence="7">
    <location>
        <begin position="122"/>
        <end position="142"/>
    </location>
</feature>
<evidence type="ECO:0000259" key="8">
    <source>
        <dbReference type="Pfam" id="PF01757"/>
    </source>
</evidence>
<feature type="domain" description="Acyltransferase 3" evidence="8">
    <location>
        <begin position="43"/>
        <end position="367"/>
    </location>
</feature>
<proteinExistence type="inferred from homology"/>
<protein>
    <submittedName>
        <fullName evidence="9">Acyltransferase</fullName>
    </submittedName>
</protein>
<dbReference type="InterPro" id="IPR002656">
    <property type="entry name" value="Acyl_transf_3_dom"/>
</dbReference>
<keyword evidence="10" id="KW-1185">Reference proteome</keyword>
<organism evidence="9 10">
    <name type="scientific">Companilactobacillus mishanensis</name>
    <dbReference type="NCBI Taxonomy" id="2486008"/>
    <lineage>
        <taxon>Bacteria</taxon>
        <taxon>Bacillati</taxon>
        <taxon>Bacillota</taxon>
        <taxon>Bacilli</taxon>
        <taxon>Lactobacillales</taxon>
        <taxon>Lactobacillaceae</taxon>
        <taxon>Companilactobacillus</taxon>
    </lineage>
</organism>
<evidence type="ECO:0000256" key="7">
    <source>
        <dbReference type="SAM" id="Phobius"/>
    </source>
</evidence>